<organism evidence="1">
    <name type="scientific">Oryza punctata</name>
    <name type="common">Red rice</name>
    <dbReference type="NCBI Taxonomy" id="4537"/>
    <lineage>
        <taxon>Eukaryota</taxon>
        <taxon>Viridiplantae</taxon>
        <taxon>Streptophyta</taxon>
        <taxon>Embryophyta</taxon>
        <taxon>Tracheophyta</taxon>
        <taxon>Spermatophyta</taxon>
        <taxon>Magnoliopsida</taxon>
        <taxon>Liliopsida</taxon>
        <taxon>Poales</taxon>
        <taxon>Poaceae</taxon>
        <taxon>BOP clade</taxon>
        <taxon>Oryzoideae</taxon>
        <taxon>Oryzeae</taxon>
        <taxon>Oryzinae</taxon>
        <taxon>Oryza</taxon>
    </lineage>
</organism>
<dbReference type="Proteomes" id="UP000026962">
    <property type="component" value="Chromosome 8"/>
</dbReference>
<accession>A0A0E0LXF9</accession>
<dbReference type="EnsemblPlants" id="OPUNC08G20090.1">
    <property type="protein sequence ID" value="OPUNC08G20090.1"/>
    <property type="gene ID" value="OPUNC08G20090"/>
</dbReference>
<protein>
    <submittedName>
        <fullName evidence="1">Uncharacterized protein</fullName>
    </submittedName>
</protein>
<evidence type="ECO:0000313" key="1">
    <source>
        <dbReference type="EnsemblPlants" id="OPUNC08G20090.1"/>
    </source>
</evidence>
<proteinExistence type="predicted"/>
<dbReference type="AlphaFoldDB" id="A0A0E0LXF9"/>
<reference evidence="1" key="1">
    <citation type="submission" date="2015-04" db="UniProtKB">
        <authorList>
            <consortium name="EnsemblPlants"/>
        </authorList>
    </citation>
    <scope>IDENTIFICATION</scope>
</reference>
<reference evidence="1" key="2">
    <citation type="submission" date="2018-05" db="EMBL/GenBank/DDBJ databases">
        <title>OpunRS2 (Oryza punctata Reference Sequence Version 2).</title>
        <authorList>
            <person name="Zhang J."/>
            <person name="Kudrna D."/>
            <person name="Lee S."/>
            <person name="Talag J."/>
            <person name="Welchert J."/>
            <person name="Wing R.A."/>
        </authorList>
    </citation>
    <scope>NUCLEOTIDE SEQUENCE [LARGE SCALE GENOMIC DNA]</scope>
</reference>
<name>A0A0E0LXF9_ORYPU</name>
<dbReference type="HOGENOM" id="CLU_2188247_0_0_1"/>
<sequence length="109" mass="11906">MTISTAPLADILNLGSNLFHLLGHTALLRQHAWAALAPPRWLPDTDGHVLEAVLDVVGDIAGLLHPSLDKLVLVALVMRGHEESLHHMELIPDEGMVALDTNLHHMKLL</sequence>
<evidence type="ECO:0000313" key="2">
    <source>
        <dbReference type="Proteomes" id="UP000026962"/>
    </source>
</evidence>
<keyword evidence="2" id="KW-1185">Reference proteome</keyword>
<dbReference type="Gramene" id="OPUNC08G20090.1">
    <property type="protein sequence ID" value="OPUNC08G20090.1"/>
    <property type="gene ID" value="OPUNC08G20090"/>
</dbReference>